<organism evidence="2 3">
    <name type="scientific">Hyaloscypha variabilis (strain UAMH 11265 / GT02V1 / F)</name>
    <name type="common">Meliniomyces variabilis</name>
    <dbReference type="NCBI Taxonomy" id="1149755"/>
    <lineage>
        <taxon>Eukaryota</taxon>
        <taxon>Fungi</taxon>
        <taxon>Dikarya</taxon>
        <taxon>Ascomycota</taxon>
        <taxon>Pezizomycotina</taxon>
        <taxon>Leotiomycetes</taxon>
        <taxon>Helotiales</taxon>
        <taxon>Hyaloscyphaceae</taxon>
        <taxon>Hyaloscypha</taxon>
        <taxon>Hyaloscypha variabilis</taxon>
    </lineage>
</organism>
<keyword evidence="1" id="KW-1133">Transmembrane helix</keyword>
<protein>
    <submittedName>
        <fullName evidence="2">Uncharacterized protein</fullName>
    </submittedName>
</protein>
<dbReference type="OrthoDB" id="5399485at2759"/>
<dbReference type="EMBL" id="KZ613971">
    <property type="protein sequence ID" value="PMD29794.1"/>
    <property type="molecule type" value="Genomic_DNA"/>
</dbReference>
<keyword evidence="1" id="KW-0472">Membrane</keyword>
<evidence type="ECO:0000313" key="3">
    <source>
        <dbReference type="Proteomes" id="UP000235786"/>
    </source>
</evidence>
<dbReference type="Proteomes" id="UP000235786">
    <property type="component" value="Unassembled WGS sequence"/>
</dbReference>
<dbReference type="AlphaFoldDB" id="A0A2J6QU60"/>
<evidence type="ECO:0000313" key="2">
    <source>
        <dbReference type="EMBL" id="PMD29794.1"/>
    </source>
</evidence>
<sequence>MGGPDFSISSASLRIVLRAYFTTLLLCLSIIGNESCRQRVRYRVLKRQNFSLRDMTGWFIGFDGPWAMWTLKASPSGWLGYMMIFAGLVPYVVEMQNAQMNLTIEPAPFGATYQMFSQARLTSLGNGGLAGIYGKVNGDPSFRADPADVVGQWKCQDSGPDIAFPVNASFESIYREFDSQKLVFTEYWSGCYDHHGDNVNGRFLLWTTSTPQPGDVFAKPWDVRAAVDMTTDAYAAQQVMRPFLCQMDAPSLDVILAQTSIDWWFLSWCEVVRGQIYTDFASGASTTTDPGAVLESVMDSLVITAGAAWNLTQFPISDPSQGCLVRRTQVSWVVAILFVLVTISTAAMTIYWITLIILVHRASRYRPAQEVKDIEEYTPNRLLSWMVQAVRETGLGEVRLEDFQGLSFGWHVDRERTGLLRKDGVGTYFGYEAVRL</sequence>
<name>A0A2J6QU60_HYAVF</name>
<feature type="transmembrane region" description="Helical" evidence="1">
    <location>
        <begin position="76"/>
        <end position="93"/>
    </location>
</feature>
<feature type="transmembrane region" description="Helical" evidence="1">
    <location>
        <begin position="332"/>
        <end position="359"/>
    </location>
</feature>
<feature type="transmembrane region" description="Helical" evidence="1">
    <location>
        <begin position="15"/>
        <end position="33"/>
    </location>
</feature>
<proteinExistence type="predicted"/>
<reference evidence="2 3" key="1">
    <citation type="submission" date="2016-04" db="EMBL/GenBank/DDBJ databases">
        <title>A degradative enzymes factory behind the ericoid mycorrhizal symbiosis.</title>
        <authorList>
            <consortium name="DOE Joint Genome Institute"/>
            <person name="Martino E."/>
            <person name="Morin E."/>
            <person name="Grelet G."/>
            <person name="Kuo A."/>
            <person name="Kohler A."/>
            <person name="Daghino S."/>
            <person name="Barry K."/>
            <person name="Choi C."/>
            <person name="Cichocki N."/>
            <person name="Clum A."/>
            <person name="Copeland A."/>
            <person name="Hainaut M."/>
            <person name="Haridas S."/>
            <person name="Labutti K."/>
            <person name="Lindquist E."/>
            <person name="Lipzen A."/>
            <person name="Khouja H.-R."/>
            <person name="Murat C."/>
            <person name="Ohm R."/>
            <person name="Olson A."/>
            <person name="Spatafora J."/>
            <person name="Veneault-Fourrey C."/>
            <person name="Henrissat B."/>
            <person name="Grigoriev I."/>
            <person name="Martin F."/>
            <person name="Perotto S."/>
        </authorList>
    </citation>
    <scope>NUCLEOTIDE SEQUENCE [LARGE SCALE GENOMIC DNA]</scope>
    <source>
        <strain evidence="2 3">F</strain>
    </source>
</reference>
<keyword evidence="1" id="KW-0812">Transmembrane</keyword>
<keyword evidence="3" id="KW-1185">Reference proteome</keyword>
<evidence type="ECO:0000256" key="1">
    <source>
        <dbReference type="SAM" id="Phobius"/>
    </source>
</evidence>
<gene>
    <name evidence="2" type="ORF">L207DRAFT_615287</name>
</gene>
<accession>A0A2J6QU60</accession>